<evidence type="ECO:0000313" key="2">
    <source>
        <dbReference type="EMBL" id="KYF39961.1"/>
    </source>
</evidence>
<protein>
    <submittedName>
        <fullName evidence="2">Uncharacterized protein</fullName>
    </submittedName>
</protein>
<name>A0A139XMG0_TOXGO</name>
<reference evidence="2 3" key="1">
    <citation type="journal article" date="2016" name="Nat. Commun.">
        <title>Local admixture of amplified and diversified secreted pathogenesis determinants shapes mosaic Toxoplasma gondii genomes.</title>
        <authorList>
            <person name="Lorenzi H."/>
            <person name="Khan A."/>
            <person name="Behnke M.S."/>
            <person name="Namasivayam S."/>
            <person name="Swapna L.S."/>
            <person name="Hadjithomas M."/>
            <person name="Karamycheva S."/>
            <person name="Pinney D."/>
            <person name="Brunk B.P."/>
            <person name="Ajioka J.W."/>
            <person name="Ajzenberg D."/>
            <person name="Boothroyd J.C."/>
            <person name="Boyle J.P."/>
            <person name="Darde M.L."/>
            <person name="Diaz-Miranda M.A."/>
            <person name="Dubey J.P."/>
            <person name="Fritz H.M."/>
            <person name="Gennari S.M."/>
            <person name="Gregory B.D."/>
            <person name="Kim K."/>
            <person name="Saeij J.P."/>
            <person name="Su C."/>
            <person name="White M.W."/>
            <person name="Zhu X.Q."/>
            <person name="Howe D.K."/>
            <person name="Rosenthal B.M."/>
            <person name="Grigg M.E."/>
            <person name="Parkinson J."/>
            <person name="Liu L."/>
            <person name="Kissinger J.C."/>
            <person name="Roos D.S."/>
            <person name="Sibley L.D."/>
        </authorList>
    </citation>
    <scope>NUCLEOTIDE SEQUENCE [LARGE SCALE GENOMIC DNA]</scope>
    <source>
        <strain evidence="2 3">ARI</strain>
    </source>
</reference>
<evidence type="ECO:0000256" key="1">
    <source>
        <dbReference type="SAM" id="MobiDB-lite"/>
    </source>
</evidence>
<sequence length="106" mass="12388">METRKTKCREIPEPPRRHRDDAFPHELRRANRKPRVFELTSVSQAGRVSFYHFRRDALQAFIAVSTTDRVESQRWLSSRCETTDIGDASEFEKTSSVLRQCIGHLP</sequence>
<dbReference type="VEuPathDB" id="ToxoDB:TGARI_356640"/>
<evidence type="ECO:0000313" key="3">
    <source>
        <dbReference type="Proteomes" id="UP000074247"/>
    </source>
</evidence>
<dbReference type="Proteomes" id="UP000074247">
    <property type="component" value="Unassembled WGS sequence"/>
</dbReference>
<organism evidence="2 3">
    <name type="scientific">Toxoplasma gondii ARI</name>
    <dbReference type="NCBI Taxonomy" id="1074872"/>
    <lineage>
        <taxon>Eukaryota</taxon>
        <taxon>Sar</taxon>
        <taxon>Alveolata</taxon>
        <taxon>Apicomplexa</taxon>
        <taxon>Conoidasida</taxon>
        <taxon>Coccidia</taxon>
        <taxon>Eucoccidiorida</taxon>
        <taxon>Eimeriorina</taxon>
        <taxon>Sarcocystidae</taxon>
        <taxon>Toxoplasma</taxon>
    </lineage>
</organism>
<gene>
    <name evidence="2" type="ORF">TGARI_356640</name>
</gene>
<comment type="caution">
    <text evidence="2">The sequence shown here is derived from an EMBL/GenBank/DDBJ whole genome shotgun (WGS) entry which is preliminary data.</text>
</comment>
<dbReference type="EMBL" id="AGQS02005591">
    <property type="protein sequence ID" value="KYF39961.1"/>
    <property type="molecule type" value="Genomic_DNA"/>
</dbReference>
<dbReference type="AlphaFoldDB" id="A0A139XMG0"/>
<accession>A0A139XMG0</accession>
<feature type="region of interest" description="Disordered" evidence="1">
    <location>
        <begin position="1"/>
        <end position="23"/>
    </location>
</feature>
<proteinExistence type="predicted"/>